<reference evidence="2" key="1">
    <citation type="submission" date="2014-07" db="EMBL/GenBank/DDBJ databases">
        <authorList>
            <person name="Martin A.A"/>
            <person name="De Silva N."/>
        </authorList>
    </citation>
    <scope>NUCLEOTIDE SEQUENCE</scope>
</reference>
<evidence type="ECO:0000313" key="2">
    <source>
        <dbReference type="Proteomes" id="UP000035680"/>
    </source>
</evidence>
<evidence type="ECO:0000256" key="1">
    <source>
        <dbReference type="SAM" id="MobiDB-lite"/>
    </source>
</evidence>
<keyword evidence="2" id="KW-1185">Reference proteome</keyword>
<sequence length="254" mass="28850">MPLYDLYPKSFLRGTVPKETPVLYRCKKSQKRYGTAKGRESKVPQLTSGIKDSIDGSEKLPTVKNFSTNGKKDLTKESQKRVDKGNVRWSGANLINQPRHARGPTSNKQIKQRKIVGREVVNIPSRRRPVPNVGIIKACESNQHDSMVRMLTSKSWELIEFNAFAEGQQPLFMNVSTKMLIINLRTLCMNMKFVACKMIKFLWWNSIPAGKSIKNCKCKFRTVMKKQSKPYVFKCSTSRMGGPATLAYADLPDI</sequence>
<dbReference type="WBParaSite" id="SVE_0666800.1">
    <property type="protein sequence ID" value="SVE_0666800.1"/>
    <property type="gene ID" value="SVE_0666800"/>
</dbReference>
<proteinExistence type="predicted"/>
<dbReference type="Proteomes" id="UP000035680">
    <property type="component" value="Unassembled WGS sequence"/>
</dbReference>
<organism evidence="2 3">
    <name type="scientific">Strongyloides venezuelensis</name>
    <name type="common">Threadworm</name>
    <dbReference type="NCBI Taxonomy" id="75913"/>
    <lineage>
        <taxon>Eukaryota</taxon>
        <taxon>Metazoa</taxon>
        <taxon>Ecdysozoa</taxon>
        <taxon>Nematoda</taxon>
        <taxon>Chromadorea</taxon>
        <taxon>Rhabditida</taxon>
        <taxon>Tylenchina</taxon>
        <taxon>Panagrolaimomorpha</taxon>
        <taxon>Strongyloidoidea</taxon>
        <taxon>Strongyloididae</taxon>
        <taxon>Strongyloides</taxon>
    </lineage>
</organism>
<evidence type="ECO:0000313" key="3">
    <source>
        <dbReference type="WBParaSite" id="SVE_0666800.1"/>
    </source>
</evidence>
<dbReference type="AlphaFoldDB" id="A0A0K0FCV1"/>
<name>A0A0K0FCV1_STRVS</name>
<feature type="region of interest" description="Disordered" evidence="1">
    <location>
        <begin position="32"/>
        <end position="54"/>
    </location>
</feature>
<reference evidence="3" key="2">
    <citation type="submission" date="2015-08" db="UniProtKB">
        <authorList>
            <consortium name="WormBaseParasite"/>
        </authorList>
    </citation>
    <scope>IDENTIFICATION</scope>
</reference>
<protein>
    <submittedName>
        <fullName evidence="3">Reverse transcriptase domain-containing protein</fullName>
    </submittedName>
</protein>
<accession>A0A0K0FCV1</accession>